<reference evidence="2" key="1">
    <citation type="submission" date="2021-08" db="EMBL/GenBank/DDBJ databases">
        <title>Chromosome-Level Trichoderma cornu-damae using Hi-C Data.</title>
        <authorList>
            <person name="Kim C.S."/>
        </authorList>
    </citation>
    <scope>NUCLEOTIDE SEQUENCE</scope>
    <source>
        <strain evidence="2">KA19-0412C</strain>
    </source>
</reference>
<comment type="caution">
    <text evidence="2">The sequence shown here is derived from an EMBL/GenBank/DDBJ whole genome shotgun (WGS) entry which is preliminary data.</text>
</comment>
<evidence type="ECO:0000256" key="1">
    <source>
        <dbReference type="SAM" id="MobiDB-lite"/>
    </source>
</evidence>
<name>A0A9P8QFR3_9HYPO</name>
<keyword evidence="3" id="KW-1185">Reference proteome</keyword>
<accession>A0A9P8QFR3</accession>
<dbReference type="Proteomes" id="UP000827724">
    <property type="component" value="Unassembled WGS sequence"/>
</dbReference>
<dbReference type="AlphaFoldDB" id="A0A9P8QFR3"/>
<dbReference type="EMBL" id="JAIWOZ010000006">
    <property type="protein sequence ID" value="KAH6603764.1"/>
    <property type="molecule type" value="Genomic_DNA"/>
</dbReference>
<evidence type="ECO:0000313" key="3">
    <source>
        <dbReference type="Proteomes" id="UP000827724"/>
    </source>
</evidence>
<protein>
    <submittedName>
        <fullName evidence="2">Uncharacterized protein</fullName>
    </submittedName>
</protein>
<feature type="region of interest" description="Disordered" evidence="1">
    <location>
        <begin position="59"/>
        <end position="80"/>
    </location>
</feature>
<organism evidence="2 3">
    <name type="scientific">Trichoderma cornu-damae</name>
    <dbReference type="NCBI Taxonomy" id="654480"/>
    <lineage>
        <taxon>Eukaryota</taxon>
        <taxon>Fungi</taxon>
        <taxon>Dikarya</taxon>
        <taxon>Ascomycota</taxon>
        <taxon>Pezizomycotina</taxon>
        <taxon>Sordariomycetes</taxon>
        <taxon>Hypocreomycetidae</taxon>
        <taxon>Hypocreales</taxon>
        <taxon>Hypocreaceae</taxon>
        <taxon>Trichoderma</taxon>
    </lineage>
</organism>
<gene>
    <name evidence="2" type="ORF">Trco_007210</name>
</gene>
<feature type="compositionally biased region" description="Basic and acidic residues" evidence="1">
    <location>
        <begin position="67"/>
        <end position="77"/>
    </location>
</feature>
<proteinExistence type="predicted"/>
<sequence>MYQPPRRQRLHHIREIQRTQDQPLRQLNVAAKRDRPRRHQDPERLLHAGVASVSVFPVADRVGGRRPQGENGEKHAGPDVGAQALSHDHFVASEEIVAVEDGVEGMHHGEKAAEVVVRNCSVYVSFSALEPGHCHEIQRRRRRPAVLHPEDEILRIVAHQRAHLRQRQ</sequence>
<evidence type="ECO:0000313" key="2">
    <source>
        <dbReference type="EMBL" id="KAH6603764.1"/>
    </source>
</evidence>